<proteinExistence type="predicted"/>
<gene>
    <name evidence="3" type="ORF">SAMN04489798_4151</name>
</gene>
<dbReference type="PRINTS" id="PR01484">
    <property type="entry name" value="PRTACTNFAMLY"/>
</dbReference>
<evidence type="ECO:0000259" key="2">
    <source>
        <dbReference type="PROSITE" id="PS51208"/>
    </source>
</evidence>
<dbReference type="NCBIfam" id="TIGR01414">
    <property type="entry name" value="autotrans_barl"/>
    <property type="match status" value="1"/>
</dbReference>
<evidence type="ECO:0000313" key="4">
    <source>
        <dbReference type="Proteomes" id="UP000198827"/>
    </source>
</evidence>
<dbReference type="EMBL" id="LT629705">
    <property type="protein sequence ID" value="SDO89593.1"/>
    <property type="molecule type" value="Genomic_DNA"/>
</dbReference>
<dbReference type="PANTHER" id="PTHR35037">
    <property type="entry name" value="C-TERMINAL REGION OF AIDA-LIKE PROTEIN"/>
    <property type="match status" value="1"/>
</dbReference>
<sequence length="802" mass="83110">MSYSILPVGVSIPCVRTVSIFALSVFFTSYSQARTINVDETISSGDPVENFVIGSGATVTVNNASTLNVSSNGSQFVVNTGTTQDIAANNGSTVTLNNANVVARANQPGVRITNSNATITDSTIISNVTGLQVARVVNAPLATTVSLIGTTVTGGETGAVVSAQTVLNMRDSQLVGSSLSGNGLRLAGGDVFARGGSLVGGQNGVLLSGDNFLSRANSLVLDGVCVEGVNGAAISVDSAGRPVVTEVHLINSANLVGGNGNLLEVNNGGTVNLTVDNVASLTGNIKVATGAISNVVLQNNSLLTGNLHNVASVSLNNQSVLKGDVVNDSTNPSSVLLDNGSSLEGQIVNSSRVTINNKAQWKVTGDNEVNALALNGGTVKFHGAPTYSRLNVVNLSGEGTFGLDANLASGTSDFLNVTGTASGKHQLLVTPTGNEPTSRNPVKVGNIAAGNADFSLSGRAIDAGAFTYKLLKDGEGLYLVPDKETVSTGTNAALAIAGTAPTVLYAEMTTLNTRLGDRRLNGAEPSARTRSTDQSQVGVWIRTYGNQYRVANAYGEGYSQNQNGVSVGGDKQLLMGDGQWLVGGFGGYSKTDLDLKLGSTATIDSVYLGGYLTWYDADSGYYVDTVAKLNQFDNHAEVRMSDGTLTKSDYKNLGLSGSVEVGKHIALNGAFFVAPYTQLNAAVVQGKDYTLDNGLRVSNDNTRSLLGEVGATVGREIVLGNGSKLQPRIKAAVAHEFVKNNVVSVNDNDFNNNLATTSVKLSGGINWAPTRKSWQVYAEVGTSQGKTIDQDWSASAGLSYNF</sequence>
<organism evidence="3 4">
    <name type="scientific">Pseudomonas arsenicoxydans</name>
    <dbReference type="NCBI Taxonomy" id="702115"/>
    <lineage>
        <taxon>Bacteria</taxon>
        <taxon>Pseudomonadati</taxon>
        <taxon>Pseudomonadota</taxon>
        <taxon>Gammaproteobacteria</taxon>
        <taxon>Pseudomonadales</taxon>
        <taxon>Pseudomonadaceae</taxon>
        <taxon>Pseudomonas</taxon>
    </lineage>
</organism>
<keyword evidence="1" id="KW-0732">Signal</keyword>
<dbReference type="Pfam" id="PF03212">
    <property type="entry name" value="Pertactin"/>
    <property type="match status" value="1"/>
</dbReference>
<evidence type="ECO:0000313" key="3">
    <source>
        <dbReference type="EMBL" id="SDO89593.1"/>
    </source>
</evidence>
<dbReference type="Proteomes" id="UP000198827">
    <property type="component" value="Chromosome I"/>
</dbReference>
<dbReference type="AlphaFoldDB" id="A0A1H0NA97"/>
<name>A0A1H0NA97_9PSED</name>
<accession>A0A1H0NA97</accession>
<dbReference type="PROSITE" id="PS51208">
    <property type="entry name" value="AUTOTRANSPORTER"/>
    <property type="match status" value="1"/>
</dbReference>
<dbReference type="InterPro" id="IPR036709">
    <property type="entry name" value="Autotransporte_beta_dom_sf"/>
</dbReference>
<dbReference type="RefSeq" id="WP_090183578.1">
    <property type="nucleotide sequence ID" value="NZ_LT629705.1"/>
</dbReference>
<reference evidence="3 4" key="1">
    <citation type="submission" date="2016-10" db="EMBL/GenBank/DDBJ databases">
        <authorList>
            <person name="de Groot N.N."/>
        </authorList>
    </citation>
    <scope>NUCLEOTIDE SEQUENCE [LARGE SCALE GENOMIC DNA]</scope>
    <source>
        <strain evidence="3 4">CECT 7543</strain>
    </source>
</reference>
<dbReference type="InterPro" id="IPR004899">
    <property type="entry name" value="Pertactin_central"/>
</dbReference>
<dbReference type="OrthoDB" id="6056869at2"/>
<dbReference type="Pfam" id="PF03797">
    <property type="entry name" value="Autotransporter"/>
    <property type="match status" value="1"/>
</dbReference>
<evidence type="ECO:0000256" key="1">
    <source>
        <dbReference type="ARBA" id="ARBA00022729"/>
    </source>
</evidence>
<dbReference type="InterPro" id="IPR005546">
    <property type="entry name" value="Autotransporte_beta"/>
</dbReference>
<dbReference type="CDD" id="cd01343">
    <property type="entry name" value="PL1_Passenger_AT"/>
    <property type="match status" value="1"/>
</dbReference>
<dbReference type="InterPro" id="IPR006315">
    <property type="entry name" value="OM_autotransptr_brl_dom"/>
</dbReference>
<dbReference type="InterPro" id="IPR012332">
    <property type="entry name" value="Autotransporter_pectin_lyase_C"/>
</dbReference>
<dbReference type="InterPro" id="IPR051551">
    <property type="entry name" value="Autotransporter_adhesion"/>
</dbReference>
<dbReference type="GO" id="GO:0019867">
    <property type="term" value="C:outer membrane"/>
    <property type="evidence" value="ECO:0007669"/>
    <property type="project" value="InterPro"/>
</dbReference>
<feature type="domain" description="Autotransporter" evidence="2">
    <location>
        <begin position="532"/>
        <end position="802"/>
    </location>
</feature>
<dbReference type="PANTHER" id="PTHR35037:SF7">
    <property type="entry name" value="AUTOTRANSPORTER"/>
    <property type="match status" value="1"/>
</dbReference>
<dbReference type="Gene3D" id="2.40.128.130">
    <property type="entry name" value="Autotransporter beta-domain"/>
    <property type="match status" value="1"/>
</dbReference>
<dbReference type="InterPro" id="IPR003991">
    <property type="entry name" value="Pertactin_virulence_factor"/>
</dbReference>
<dbReference type="SUPFAM" id="SSF103515">
    <property type="entry name" value="Autotransporter"/>
    <property type="match status" value="1"/>
</dbReference>
<protein>
    <submittedName>
        <fullName evidence="3">Outer membrane autotransporter barrel domain-containing protein</fullName>
    </submittedName>
</protein>
<dbReference type="SMART" id="SM00869">
    <property type="entry name" value="Autotransporter"/>
    <property type="match status" value="1"/>
</dbReference>
<dbReference type="SUPFAM" id="SSF51126">
    <property type="entry name" value="Pectin lyase-like"/>
    <property type="match status" value="1"/>
</dbReference>
<dbReference type="Gene3D" id="2.160.20.20">
    <property type="match status" value="1"/>
</dbReference>
<dbReference type="InterPro" id="IPR011050">
    <property type="entry name" value="Pectin_lyase_fold/virulence"/>
</dbReference>